<dbReference type="InterPro" id="IPR051015">
    <property type="entry name" value="EvgA-like"/>
</dbReference>
<dbReference type="EMBL" id="JABEVX010000001">
    <property type="protein sequence ID" value="NNT71182.1"/>
    <property type="molecule type" value="Genomic_DNA"/>
</dbReference>
<reference evidence="3 4" key="1">
    <citation type="submission" date="2020-05" db="EMBL/GenBank/DDBJ databases">
        <title>Draft genome of Flavobacterium sp. IMCC34852.</title>
        <authorList>
            <person name="Song J."/>
            <person name="Cho J.-C."/>
        </authorList>
    </citation>
    <scope>NUCLEOTIDE SEQUENCE [LARGE SCALE GENOMIC DNA]</scope>
    <source>
        <strain evidence="3 4">IMCC34852</strain>
    </source>
</reference>
<feature type="domain" description="Response regulatory" evidence="2">
    <location>
        <begin position="4"/>
        <end position="131"/>
    </location>
</feature>
<evidence type="ECO:0000313" key="3">
    <source>
        <dbReference type="EMBL" id="NNT71182.1"/>
    </source>
</evidence>
<sequence>MEVSVLIIDDHSPIIEGYKSILAYNPYGYNLTIQTALSCESAYELISTTTTSFDVVMMDYTMPPFPEKNIHSGADLVPIIRQYLPYAKIMMMTSHSSSLLLLKLMEECKPEGLLVKSDFSAQELIIAFDVIVRGENYFSSTIHGLMNEASKKVKVLDSYNQQIILLLSEGIKTKNLPDHLHLSKSAIDKRKVFIKEFFDLEKGSDEDIIREARKQGFI</sequence>
<dbReference type="GO" id="GO:0000160">
    <property type="term" value="P:phosphorelay signal transduction system"/>
    <property type="evidence" value="ECO:0007669"/>
    <property type="project" value="InterPro"/>
</dbReference>
<dbReference type="PROSITE" id="PS50110">
    <property type="entry name" value="RESPONSE_REGULATORY"/>
    <property type="match status" value="1"/>
</dbReference>
<dbReference type="SMART" id="SM00448">
    <property type="entry name" value="REC"/>
    <property type="match status" value="1"/>
</dbReference>
<dbReference type="Gene3D" id="3.40.50.2300">
    <property type="match status" value="1"/>
</dbReference>
<dbReference type="InterPro" id="IPR011006">
    <property type="entry name" value="CheY-like_superfamily"/>
</dbReference>
<gene>
    <name evidence="3" type="ORF">HKT18_03035</name>
</gene>
<keyword evidence="4" id="KW-1185">Reference proteome</keyword>
<dbReference type="Pfam" id="PF00072">
    <property type="entry name" value="Response_reg"/>
    <property type="match status" value="1"/>
</dbReference>
<comment type="caution">
    <text evidence="3">The sequence shown here is derived from an EMBL/GenBank/DDBJ whole genome shotgun (WGS) entry which is preliminary data.</text>
</comment>
<evidence type="ECO:0000256" key="1">
    <source>
        <dbReference type="PROSITE-ProRule" id="PRU00169"/>
    </source>
</evidence>
<protein>
    <submittedName>
        <fullName evidence="3">Response regulator transcription factor</fullName>
    </submittedName>
</protein>
<proteinExistence type="predicted"/>
<dbReference type="PANTHER" id="PTHR45566:SF2">
    <property type="entry name" value="NARL SUBFAMILY"/>
    <property type="match status" value="1"/>
</dbReference>
<feature type="modified residue" description="4-aspartylphosphate" evidence="1">
    <location>
        <position position="59"/>
    </location>
</feature>
<dbReference type="SUPFAM" id="SSF52172">
    <property type="entry name" value="CheY-like"/>
    <property type="match status" value="1"/>
</dbReference>
<evidence type="ECO:0000313" key="4">
    <source>
        <dbReference type="Proteomes" id="UP000536509"/>
    </source>
</evidence>
<evidence type="ECO:0000259" key="2">
    <source>
        <dbReference type="PROSITE" id="PS50110"/>
    </source>
</evidence>
<dbReference type="RefSeq" id="WP_171221372.1">
    <property type="nucleotide sequence ID" value="NZ_CP121446.1"/>
</dbReference>
<dbReference type="Proteomes" id="UP000536509">
    <property type="component" value="Unassembled WGS sequence"/>
</dbReference>
<dbReference type="PANTHER" id="PTHR45566">
    <property type="entry name" value="HTH-TYPE TRANSCRIPTIONAL REGULATOR YHJB-RELATED"/>
    <property type="match status" value="1"/>
</dbReference>
<dbReference type="AlphaFoldDB" id="A0A7Y3R8A6"/>
<dbReference type="InterPro" id="IPR001789">
    <property type="entry name" value="Sig_transdc_resp-reg_receiver"/>
</dbReference>
<keyword evidence="1" id="KW-0597">Phosphoprotein</keyword>
<accession>A0A7Y3R8A6</accession>
<organism evidence="3 4">
    <name type="scientific">Flavobacterium rivulicola</name>
    <dbReference type="NCBI Taxonomy" id="2732161"/>
    <lineage>
        <taxon>Bacteria</taxon>
        <taxon>Pseudomonadati</taxon>
        <taxon>Bacteroidota</taxon>
        <taxon>Flavobacteriia</taxon>
        <taxon>Flavobacteriales</taxon>
        <taxon>Flavobacteriaceae</taxon>
        <taxon>Flavobacterium</taxon>
    </lineage>
</organism>
<name>A0A7Y3R8A6_9FLAO</name>